<dbReference type="AlphaFoldDB" id="A0A918C494"/>
<dbReference type="Proteomes" id="UP000603865">
    <property type="component" value="Unassembled WGS sequence"/>
</dbReference>
<name>A0A918C494_9DEIO</name>
<dbReference type="RefSeq" id="WP_189089723.1">
    <property type="nucleotide sequence ID" value="NZ_BMQL01000008.1"/>
</dbReference>
<reference evidence="1" key="2">
    <citation type="submission" date="2020-09" db="EMBL/GenBank/DDBJ databases">
        <authorList>
            <person name="Sun Q."/>
            <person name="Ohkuma M."/>
        </authorList>
    </citation>
    <scope>NUCLEOTIDE SEQUENCE</scope>
    <source>
        <strain evidence="1">JCM 31311</strain>
    </source>
</reference>
<keyword evidence="2" id="KW-1185">Reference proteome</keyword>
<evidence type="ECO:0000313" key="2">
    <source>
        <dbReference type="Proteomes" id="UP000603865"/>
    </source>
</evidence>
<dbReference type="EMBL" id="BMQL01000008">
    <property type="protein sequence ID" value="GGR06416.1"/>
    <property type="molecule type" value="Genomic_DNA"/>
</dbReference>
<organism evidence="1 2">
    <name type="scientific">Deinococcus ruber</name>
    <dbReference type="NCBI Taxonomy" id="1848197"/>
    <lineage>
        <taxon>Bacteria</taxon>
        <taxon>Thermotogati</taxon>
        <taxon>Deinococcota</taxon>
        <taxon>Deinococci</taxon>
        <taxon>Deinococcales</taxon>
        <taxon>Deinococcaceae</taxon>
        <taxon>Deinococcus</taxon>
    </lineage>
</organism>
<protein>
    <submittedName>
        <fullName evidence="1">Uncharacterized protein</fullName>
    </submittedName>
</protein>
<comment type="caution">
    <text evidence="1">The sequence shown here is derived from an EMBL/GenBank/DDBJ whole genome shotgun (WGS) entry which is preliminary data.</text>
</comment>
<proteinExistence type="predicted"/>
<accession>A0A918C494</accession>
<evidence type="ECO:0000313" key="1">
    <source>
        <dbReference type="EMBL" id="GGR06416.1"/>
    </source>
</evidence>
<sequence length="71" mass="7784">MHETRTNDALAPPLAESVFVVRQHSATHWQVSVYLPDTGQRLYFASLASLLAYLSARLGPDSSSETPPIQS</sequence>
<reference evidence="1" key="1">
    <citation type="journal article" date="2014" name="Int. J. Syst. Evol. Microbiol.">
        <title>Complete genome sequence of Corynebacterium casei LMG S-19264T (=DSM 44701T), isolated from a smear-ripened cheese.</title>
        <authorList>
            <consortium name="US DOE Joint Genome Institute (JGI-PGF)"/>
            <person name="Walter F."/>
            <person name="Albersmeier A."/>
            <person name="Kalinowski J."/>
            <person name="Ruckert C."/>
        </authorList>
    </citation>
    <scope>NUCLEOTIDE SEQUENCE</scope>
    <source>
        <strain evidence="1">JCM 31311</strain>
    </source>
</reference>
<gene>
    <name evidence="1" type="ORF">GCM10008957_19020</name>
</gene>